<dbReference type="Proteomes" id="UP000247586">
    <property type="component" value="Chromosome"/>
</dbReference>
<dbReference type="KEGG" id="mhk:DFR87_10500"/>
<dbReference type="OrthoDB" id="85156at2157"/>
<comment type="similarity">
    <text evidence="2">Belongs to the beta-RFA-P synthase family.</text>
</comment>
<comment type="catalytic activity">
    <reaction evidence="2">
        <text>5-phospho-alpha-D-ribose 1-diphosphate + 4-hydroxybenzoate + H(+) = 4-(beta-D-ribofuranosyl)phenol 5'-phosphate + CO2 + diphosphate</text>
        <dbReference type="Rhea" id="RHEA:48556"/>
        <dbReference type="ChEBI" id="CHEBI:15378"/>
        <dbReference type="ChEBI" id="CHEBI:16526"/>
        <dbReference type="ChEBI" id="CHEBI:17879"/>
        <dbReference type="ChEBI" id="CHEBI:33019"/>
        <dbReference type="ChEBI" id="CHEBI:58017"/>
        <dbReference type="ChEBI" id="CHEBI:82767"/>
        <dbReference type="EC" id="2.4.2.54"/>
    </reaction>
</comment>
<name>A0A2U9IVI6_9CREN</name>
<dbReference type="PIRSF" id="PIRSF004884">
    <property type="entry name" value="Sugar_kin_arch"/>
    <property type="match status" value="1"/>
</dbReference>
<dbReference type="UniPathway" id="UPA00065"/>
<evidence type="ECO:0000313" key="3">
    <source>
        <dbReference type="EMBL" id="AWS00039.1"/>
    </source>
</evidence>
<dbReference type="STRING" id="1293036.GCA_001315825_00496"/>
<evidence type="ECO:0000313" key="4">
    <source>
        <dbReference type="Proteomes" id="UP000247586"/>
    </source>
</evidence>
<keyword evidence="1 2" id="KW-0808">Transferase</keyword>
<evidence type="ECO:0000256" key="2">
    <source>
        <dbReference type="PIRNR" id="PIRNR004884"/>
    </source>
</evidence>
<accession>A0A2U9IVI6</accession>
<dbReference type="PANTHER" id="PTHR20861:SF6">
    <property type="entry name" value="BETA-RIBOFURANOSYLPHENOL 5'-PHOSPHATE SYNTHASE"/>
    <property type="match status" value="1"/>
</dbReference>
<comment type="subunit">
    <text evidence="2">Homodimer.</text>
</comment>
<organism evidence="3 4">
    <name type="scientific">Metallosphaera hakonensis JCM 8857 = DSM 7519</name>
    <dbReference type="NCBI Taxonomy" id="1293036"/>
    <lineage>
        <taxon>Archaea</taxon>
        <taxon>Thermoproteota</taxon>
        <taxon>Thermoprotei</taxon>
        <taxon>Sulfolobales</taxon>
        <taxon>Sulfolobaceae</taxon>
        <taxon>Metallosphaera</taxon>
    </lineage>
</organism>
<keyword evidence="2" id="KW-0328">Glycosyltransferase</keyword>
<dbReference type="EC" id="2.4.2.54" evidence="2"/>
<dbReference type="GeneID" id="36835776"/>
<dbReference type="GO" id="GO:0005524">
    <property type="term" value="F:ATP binding"/>
    <property type="evidence" value="ECO:0007669"/>
    <property type="project" value="UniProtKB-UniRule"/>
</dbReference>
<comment type="function">
    <text evidence="2">Catalyzes the condensation of 4-aminobenzoate (pABA) with 5-phospho-alpha-D-ribose 1-diphosphate (PRPP) to produce beta-ribofuranosylaminobenzene 5'-phosphate (beta-RFA-P).</text>
</comment>
<evidence type="ECO:0000256" key="1">
    <source>
        <dbReference type="ARBA" id="ARBA00022679"/>
    </source>
</evidence>
<gene>
    <name evidence="3" type="ORF">DFR87_10500</name>
</gene>
<sequence length="285" mass="31293">MLKITGLSRIHITLFDLEGRHGRIDGGMGVALKEPKIVVTSGNCQKVKLGDYPPEGICVKENYEEHVGLGHTTQYLLAIAKLVSESNFEKRSALELARVVKRGGTSGVGVHLFEQGGFVVDGGHSIKVKSLPLPSDYSTAPPPPLILRGNFPWYIYLNIPSGKRIFGQSELEAFKNEVSGLDELARVVLMEFIPSVIEKDLSGALDGLWKIQGLGFKKIEVQLQSNLVKETMMSLYKTGFPSGLSSFGPTIFTFVSSRREGEELVSRFGGWVSEPNNRGAQVEWN</sequence>
<proteinExistence type="inferred from homology"/>
<reference evidence="3 4" key="1">
    <citation type="submission" date="2018-05" db="EMBL/GenBank/DDBJ databases">
        <title>Complete Genome Sequences of Extremely Thermoacidophilic, Metal-Mobilizing Type-Strain Members of the Archaeal Family Sulfolobaceae: Acidianus brierleyi DSM-1651T, Acidianus sulfidivorans DSM-18786T, Metallosphaera hakonensis DSM-7519T, and Metallosphaera prunae DSM-10039T.</title>
        <authorList>
            <person name="Counts J.A."/>
            <person name="Kelly R.M."/>
        </authorList>
    </citation>
    <scope>NUCLEOTIDE SEQUENCE [LARGE SCALE GENOMIC DNA]</scope>
    <source>
        <strain evidence="3 4">HO1-1</strain>
    </source>
</reference>
<dbReference type="AlphaFoldDB" id="A0A2U9IVI6"/>
<dbReference type="NCBIfam" id="TIGR00144">
    <property type="entry name" value="beta_RFAP_syn"/>
    <property type="match status" value="1"/>
</dbReference>
<protein>
    <recommendedName>
        <fullName evidence="2">Beta-ribofuranosylaminobenzene 5'-phosphate synthase</fullName>
        <shortName evidence="2">Beta-RFA-P synthase</shortName>
        <ecNumber evidence="2">2.4.2.54</ecNumber>
    </recommendedName>
</protein>
<dbReference type="PANTHER" id="PTHR20861">
    <property type="entry name" value="HOMOSERINE/4-DIPHOSPHOCYTIDYL-2-C-METHYL-D-ERYTHRITOL KINASE"/>
    <property type="match status" value="1"/>
</dbReference>
<dbReference type="GO" id="GO:0043793">
    <property type="term" value="F:beta-ribofuranosylaminobenzene 5'-phosphate synthase activity"/>
    <property type="evidence" value="ECO:0007669"/>
    <property type="project" value="UniProtKB-EC"/>
</dbReference>
<comment type="pathway">
    <text evidence="2">Cofactor biosynthesis; 5,6,7,8-tetrahydromethanopterin biosynthesis.</text>
</comment>
<reference evidence="4" key="2">
    <citation type="submission" date="2020-03" db="EMBL/GenBank/DDBJ databases">
        <title>Complete Genome Sequences of Extremely Thermoacidophilic, Metal-Mobilizing Type-Strain Members of the Archaeal Family Sulfolobaceae: Acidianus brierleyi DSM-1651T, Acidianus sulfidivorans DSM-18786T, Metallosphaera hakonensis DSM-7519T, and Metallosphaera prunae DSM-10039T.</title>
        <authorList>
            <person name="Counts J.A."/>
            <person name="Kelly R.M."/>
        </authorList>
    </citation>
    <scope>NUCLEOTIDE SEQUENCE [LARGE SCALE GENOMIC DNA]</scope>
    <source>
        <strain evidence="4">HO1-1</strain>
    </source>
</reference>
<keyword evidence="4" id="KW-1185">Reference proteome</keyword>
<reference evidence="4" key="3">
    <citation type="submission" date="2020-03" db="EMBL/GenBank/DDBJ databases">
        <title>Sequencing and Assembly of Multiple Reported Metal-Biooxidizing Members of the Extremely Thermoacidophilic Archaeal Family Sulfolobaceae.</title>
        <authorList>
            <person name="Counts J.A."/>
            <person name="Kelly R.M."/>
        </authorList>
    </citation>
    <scope>NUCLEOTIDE SEQUENCE [LARGE SCALE GENOMIC DNA]</scope>
    <source>
        <strain evidence="4">HO1-1</strain>
    </source>
</reference>
<dbReference type="RefSeq" id="WP_054836191.1">
    <property type="nucleotide sequence ID" value="NZ_BBBA01000002.1"/>
</dbReference>
<dbReference type="EMBL" id="CP029287">
    <property type="protein sequence ID" value="AWS00039.1"/>
    <property type="molecule type" value="Genomic_DNA"/>
</dbReference>
<dbReference type="InterPro" id="IPR004422">
    <property type="entry name" value="RFAP_synthase"/>
</dbReference>